<dbReference type="STRING" id="658218.SAMN05216562_2086"/>
<evidence type="ECO:0000313" key="2">
    <source>
        <dbReference type="EMBL" id="SEA16926.1"/>
    </source>
</evidence>
<protein>
    <recommendedName>
        <fullName evidence="1">UPF0246 protein SAMN05216562_2086</fullName>
    </recommendedName>
</protein>
<dbReference type="NCBIfam" id="NF002542">
    <property type="entry name" value="PRK02101.1-3"/>
    <property type="match status" value="1"/>
</dbReference>
<dbReference type="EMBL" id="FNQO01000002">
    <property type="protein sequence ID" value="SEA16926.1"/>
    <property type="molecule type" value="Genomic_DNA"/>
</dbReference>
<dbReference type="Proteomes" id="UP000198658">
    <property type="component" value="Unassembled WGS sequence"/>
</dbReference>
<dbReference type="Pfam" id="PF03883">
    <property type="entry name" value="H2O2_YaaD"/>
    <property type="match status" value="1"/>
</dbReference>
<comment type="similarity">
    <text evidence="1">Belongs to the UPF0246 family.</text>
</comment>
<dbReference type="OrthoDB" id="9777133at2"/>
<sequence>MLIVISPAKTLDYDSEIPALDTTQPDFLKESAALIKELRELSPQQISSLMKISDKLGVLNYDRFQQWKRPFSDKNARPALLAFKGDVYTGLEAETMGKRDFAFAQKHLRMLSGLYGLLRPLDLMQPYRLEMGTKFANARGKNLYEFWGDKITLALNEQLRSLKSRELVNLASNEYFKSVQPKALEADIITPHFKDLKNGQYKMISFFAKKARGMMSRWAIDQRVKKAEELKNFDVAGYCYNADLSKGNDWVFTRDEVPEAS</sequence>
<keyword evidence="3" id="KW-1185">Reference proteome</keyword>
<evidence type="ECO:0000313" key="3">
    <source>
        <dbReference type="Proteomes" id="UP000198658"/>
    </source>
</evidence>
<dbReference type="NCBIfam" id="NF002541">
    <property type="entry name" value="PRK02101.1-1"/>
    <property type="match status" value="1"/>
</dbReference>
<dbReference type="PANTHER" id="PTHR30283">
    <property type="entry name" value="PEROXIDE STRESS RESPONSE PROTEIN YAAA"/>
    <property type="match status" value="1"/>
</dbReference>
<organism evidence="2 3">
    <name type="scientific">Microbulbifer marinus</name>
    <dbReference type="NCBI Taxonomy" id="658218"/>
    <lineage>
        <taxon>Bacteria</taxon>
        <taxon>Pseudomonadati</taxon>
        <taxon>Pseudomonadota</taxon>
        <taxon>Gammaproteobacteria</taxon>
        <taxon>Cellvibrionales</taxon>
        <taxon>Microbulbiferaceae</taxon>
        <taxon>Microbulbifer</taxon>
    </lineage>
</organism>
<name>A0A1H3YZQ9_9GAMM</name>
<proteinExistence type="inferred from homology"/>
<dbReference type="PANTHER" id="PTHR30283:SF4">
    <property type="entry name" value="PEROXIDE STRESS RESISTANCE PROTEIN YAAA"/>
    <property type="match status" value="1"/>
</dbReference>
<dbReference type="AlphaFoldDB" id="A0A1H3YZQ9"/>
<dbReference type="RefSeq" id="WP_091387934.1">
    <property type="nucleotide sequence ID" value="NZ_FNQO01000002.1"/>
</dbReference>
<accession>A0A1H3YZQ9</accession>
<gene>
    <name evidence="2" type="ORF">SAMN05216562_2086</name>
</gene>
<dbReference type="GO" id="GO:0033194">
    <property type="term" value="P:response to hydroperoxide"/>
    <property type="evidence" value="ECO:0007669"/>
    <property type="project" value="TreeGrafter"/>
</dbReference>
<dbReference type="GO" id="GO:0005829">
    <property type="term" value="C:cytosol"/>
    <property type="evidence" value="ECO:0007669"/>
    <property type="project" value="TreeGrafter"/>
</dbReference>
<dbReference type="InterPro" id="IPR005583">
    <property type="entry name" value="YaaA"/>
</dbReference>
<evidence type="ECO:0000256" key="1">
    <source>
        <dbReference type="HAMAP-Rule" id="MF_00652"/>
    </source>
</evidence>
<reference evidence="3" key="1">
    <citation type="submission" date="2016-10" db="EMBL/GenBank/DDBJ databases">
        <authorList>
            <person name="Varghese N."/>
            <person name="Submissions S."/>
        </authorList>
    </citation>
    <scope>NUCLEOTIDE SEQUENCE [LARGE SCALE GENOMIC DNA]</scope>
    <source>
        <strain evidence="3">CGMCC 1.10657</strain>
    </source>
</reference>
<dbReference type="HAMAP" id="MF_00652">
    <property type="entry name" value="UPF0246"/>
    <property type="match status" value="1"/>
</dbReference>